<name>A0A4V5ZYJ4_STECR</name>
<evidence type="ECO:0000313" key="2">
    <source>
        <dbReference type="EMBL" id="TKR64095.1"/>
    </source>
</evidence>
<accession>A0A4V5ZYJ4</accession>
<dbReference type="AlphaFoldDB" id="A0A4V5ZYJ4"/>
<evidence type="ECO:0000256" key="1">
    <source>
        <dbReference type="SAM" id="MobiDB-lite"/>
    </source>
</evidence>
<dbReference type="Proteomes" id="UP000298663">
    <property type="component" value="Unassembled WGS sequence"/>
</dbReference>
<keyword evidence="3" id="KW-1185">Reference proteome</keyword>
<evidence type="ECO:0000313" key="3">
    <source>
        <dbReference type="Proteomes" id="UP000298663"/>
    </source>
</evidence>
<reference evidence="2 3" key="2">
    <citation type="journal article" date="2019" name="G3 (Bethesda)">
        <title>Hybrid Assembly of the Genome of the Entomopathogenic Nematode Steinernema carpocapsae Identifies the X-Chromosome.</title>
        <authorList>
            <person name="Serra L."/>
            <person name="Macchietto M."/>
            <person name="Macias-Munoz A."/>
            <person name="McGill C.J."/>
            <person name="Rodriguez I.M."/>
            <person name="Rodriguez B."/>
            <person name="Murad R."/>
            <person name="Mortazavi A."/>
        </authorList>
    </citation>
    <scope>NUCLEOTIDE SEQUENCE [LARGE SCALE GENOMIC DNA]</scope>
    <source>
        <strain evidence="2 3">ALL</strain>
    </source>
</reference>
<feature type="compositionally biased region" description="Basic and acidic residues" evidence="1">
    <location>
        <begin position="66"/>
        <end position="86"/>
    </location>
</feature>
<gene>
    <name evidence="2" type="ORF">L596_024685</name>
</gene>
<dbReference type="EMBL" id="AZBU02000009">
    <property type="protein sequence ID" value="TKR64095.1"/>
    <property type="molecule type" value="Genomic_DNA"/>
</dbReference>
<feature type="region of interest" description="Disordered" evidence="1">
    <location>
        <begin position="1"/>
        <end position="94"/>
    </location>
</feature>
<organism evidence="2 3">
    <name type="scientific">Steinernema carpocapsae</name>
    <name type="common">Entomopathogenic nematode</name>
    <dbReference type="NCBI Taxonomy" id="34508"/>
    <lineage>
        <taxon>Eukaryota</taxon>
        <taxon>Metazoa</taxon>
        <taxon>Ecdysozoa</taxon>
        <taxon>Nematoda</taxon>
        <taxon>Chromadorea</taxon>
        <taxon>Rhabditida</taxon>
        <taxon>Tylenchina</taxon>
        <taxon>Panagrolaimomorpha</taxon>
        <taxon>Strongyloidoidea</taxon>
        <taxon>Steinernematidae</taxon>
        <taxon>Steinernema</taxon>
    </lineage>
</organism>
<reference evidence="2 3" key="1">
    <citation type="journal article" date="2015" name="Genome Biol.">
        <title>Comparative genomics of Steinernema reveals deeply conserved gene regulatory networks.</title>
        <authorList>
            <person name="Dillman A.R."/>
            <person name="Macchietto M."/>
            <person name="Porter C.F."/>
            <person name="Rogers A."/>
            <person name="Williams B."/>
            <person name="Antoshechkin I."/>
            <person name="Lee M.M."/>
            <person name="Goodwin Z."/>
            <person name="Lu X."/>
            <person name="Lewis E.E."/>
            <person name="Goodrich-Blair H."/>
            <person name="Stock S.P."/>
            <person name="Adams B.J."/>
            <person name="Sternberg P.W."/>
            <person name="Mortazavi A."/>
        </authorList>
    </citation>
    <scope>NUCLEOTIDE SEQUENCE [LARGE SCALE GENOMIC DNA]</scope>
    <source>
        <strain evidence="2 3">ALL</strain>
    </source>
</reference>
<proteinExistence type="predicted"/>
<sequence>MASEGQLRSAKAEAKMVKGQKKAMRITVKEKRQRKVEEEWGGPKNVWPDTSGPPLNDQTKRSHFKLCREERPVGFAKKQRETDRSSAPRTSGMELFCLTSERRAGAV</sequence>
<protein>
    <submittedName>
        <fullName evidence="2">Uncharacterized protein</fullName>
    </submittedName>
</protein>
<comment type="caution">
    <text evidence="2">The sequence shown here is derived from an EMBL/GenBank/DDBJ whole genome shotgun (WGS) entry which is preliminary data.</text>
</comment>
<feature type="compositionally biased region" description="Basic and acidic residues" evidence="1">
    <location>
        <begin position="27"/>
        <end position="38"/>
    </location>
</feature>